<evidence type="ECO:0000313" key="2">
    <source>
        <dbReference type="Proteomes" id="UP000286287"/>
    </source>
</evidence>
<comment type="caution">
    <text evidence="1">The sequence shown here is derived from an EMBL/GenBank/DDBJ whole genome shotgun (WGS) entry which is preliminary data.</text>
</comment>
<dbReference type="Proteomes" id="UP000286287">
    <property type="component" value="Unassembled WGS sequence"/>
</dbReference>
<proteinExistence type="predicted"/>
<protein>
    <submittedName>
        <fullName evidence="1">Uncharacterized protein</fullName>
    </submittedName>
</protein>
<accession>A0A418VFR4</accession>
<name>A0A418VFR4_9DEIO</name>
<organism evidence="1 2">
    <name type="scientific">Deinococcus cavernae</name>
    <dbReference type="NCBI Taxonomy" id="2320857"/>
    <lineage>
        <taxon>Bacteria</taxon>
        <taxon>Thermotogati</taxon>
        <taxon>Deinococcota</taxon>
        <taxon>Deinococci</taxon>
        <taxon>Deinococcales</taxon>
        <taxon>Deinococcaceae</taxon>
        <taxon>Deinococcus</taxon>
    </lineage>
</organism>
<keyword evidence="2" id="KW-1185">Reference proteome</keyword>
<gene>
    <name evidence="1" type="ORF">D3875_02890</name>
</gene>
<reference evidence="1 2" key="1">
    <citation type="submission" date="2018-09" db="EMBL/GenBank/DDBJ databases">
        <authorList>
            <person name="Zhu H."/>
        </authorList>
    </citation>
    <scope>NUCLEOTIDE SEQUENCE [LARGE SCALE GENOMIC DNA]</scope>
    <source>
        <strain evidence="1 2">K2S05-167</strain>
    </source>
</reference>
<evidence type="ECO:0000313" key="1">
    <source>
        <dbReference type="EMBL" id="RJF74959.1"/>
    </source>
</evidence>
<dbReference type="AlphaFoldDB" id="A0A418VFR4"/>
<dbReference type="RefSeq" id="WP_119760972.1">
    <property type="nucleotide sequence ID" value="NZ_QYUJ01000008.1"/>
</dbReference>
<dbReference type="EMBL" id="QYUJ01000008">
    <property type="protein sequence ID" value="RJF74959.1"/>
    <property type="molecule type" value="Genomic_DNA"/>
</dbReference>
<sequence>MTVEYVLVPRQALEDLRDHLPVDVYILLMASAHPTSAVPLDTLDVGTPAAEFSAAFLVPLEALAKRCNLFLFAAVAEPGQQDNCLTVCKPARVHQLPPVDGARPVWKNKLAELVRGV</sequence>